<gene>
    <name evidence="3" type="ORF">B0J12DRAFT_401660</name>
</gene>
<reference evidence="3 4" key="1">
    <citation type="journal article" date="2021" name="Nat. Commun.">
        <title>Genetic determinants of endophytism in the Arabidopsis root mycobiome.</title>
        <authorList>
            <person name="Mesny F."/>
            <person name="Miyauchi S."/>
            <person name="Thiergart T."/>
            <person name="Pickel B."/>
            <person name="Atanasova L."/>
            <person name="Karlsson M."/>
            <person name="Huettel B."/>
            <person name="Barry K.W."/>
            <person name="Haridas S."/>
            <person name="Chen C."/>
            <person name="Bauer D."/>
            <person name="Andreopoulos W."/>
            <person name="Pangilinan J."/>
            <person name="LaButti K."/>
            <person name="Riley R."/>
            <person name="Lipzen A."/>
            <person name="Clum A."/>
            <person name="Drula E."/>
            <person name="Henrissat B."/>
            <person name="Kohler A."/>
            <person name="Grigoriev I.V."/>
            <person name="Martin F.M."/>
            <person name="Hacquard S."/>
        </authorList>
    </citation>
    <scope>NUCLEOTIDE SEQUENCE [LARGE SCALE GENOMIC DNA]</scope>
    <source>
        <strain evidence="3 4">MPI-SDFR-AT-0080</strain>
    </source>
</reference>
<dbReference type="Proteomes" id="UP000774617">
    <property type="component" value="Unassembled WGS sequence"/>
</dbReference>
<proteinExistence type="predicted"/>
<dbReference type="InterPro" id="IPR016162">
    <property type="entry name" value="Ald_DH_N"/>
</dbReference>
<keyword evidence="1" id="KW-0472">Membrane</keyword>
<keyword evidence="1" id="KW-1133">Transmembrane helix</keyword>
<protein>
    <submittedName>
        <fullName evidence="3">Aldehyde/histidinol dehydrogenase</fullName>
    </submittedName>
</protein>
<dbReference type="SUPFAM" id="SSF53720">
    <property type="entry name" value="ALDH-like"/>
    <property type="match status" value="1"/>
</dbReference>
<dbReference type="InterPro" id="IPR016163">
    <property type="entry name" value="Ald_DH_C"/>
</dbReference>
<comment type="caution">
    <text evidence="3">The sequence shown here is derived from an EMBL/GenBank/DDBJ whole genome shotgun (WGS) entry which is preliminary data.</text>
</comment>
<dbReference type="Gene3D" id="3.40.309.10">
    <property type="entry name" value="Aldehyde Dehydrogenase, Chain A, domain 2"/>
    <property type="match status" value="1"/>
</dbReference>
<evidence type="ECO:0000256" key="1">
    <source>
        <dbReference type="SAM" id="Phobius"/>
    </source>
</evidence>
<dbReference type="EMBL" id="JAGTJR010000007">
    <property type="protein sequence ID" value="KAH7057032.1"/>
    <property type="molecule type" value="Genomic_DNA"/>
</dbReference>
<keyword evidence="1" id="KW-0812">Transmembrane</keyword>
<dbReference type="InterPro" id="IPR015590">
    <property type="entry name" value="Aldehyde_DH_dom"/>
</dbReference>
<dbReference type="Pfam" id="PF00171">
    <property type="entry name" value="Aldedh"/>
    <property type="match status" value="1"/>
</dbReference>
<evidence type="ECO:0000259" key="2">
    <source>
        <dbReference type="Pfam" id="PF00171"/>
    </source>
</evidence>
<dbReference type="Gene3D" id="3.40.605.10">
    <property type="entry name" value="Aldehyde Dehydrogenase, Chain A, domain 1"/>
    <property type="match status" value="1"/>
</dbReference>
<keyword evidence="4" id="KW-1185">Reference proteome</keyword>
<feature type="transmembrane region" description="Helical" evidence="1">
    <location>
        <begin position="458"/>
        <end position="479"/>
    </location>
</feature>
<dbReference type="PANTHER" id="PTHR43111:SF1">
    <property type="entry name" value="ALDEHYDE DEHYDROGENASE B-RELATED"/>
    <property type="match status" value="1"/>
</dbReference>
<name>A0ABQ8GIX1_9PEZI</name>
<dbReference type="InterPro" id="IPR016161">
    <property type="entry name" value="Ald_DH/histidinol_DH"/>
</dbReference>
<accession>A0ABQ8GIX1</accession>
<organism evidence="3 4">
    <name type="scientific">Macrophomina phaseolina</name>
    <dbReference type="NCBI Taxonomy" id="35725"/>
    <lineage>
        <taxon>Eukaryota</taxon>
        <taxon>Fungi</taxon>
        <taxon>Dikarya</taxon>
        <taxon>Ascomycota</taxon>
        <taxon>Pezizomycotina</taxon>
        <taxon>Dothideomycetes</taxon>
        <taxon>Dothideomycetes incertae sedis</taxon>
        <taxon>Botryosphaeriales</taxon>
        <taxon>Botryosphaeriaceae</taxon>
        <taxon>Macrophomina</taxon>
    </lineage>
</organism>
<dbReference type="PANTHER" id="PTHR43111">
    <property type="entry name" value="ALDEHYDE DEHYDROGENASE B-RELATED"/>
    <property type="match status" value="1"/>
</dbReference>
<sequence>MADDKALANVRNTALDGRLQNIFWRQDQLRSLHGKLVAQEPAVLEAITKDSHNTLAEAKIEYYLALAAVKQHYSSLNPEQELEREYRVAHGKDAADRREPIGVAYIEPATAHTLFYSVIVPLASAIAAGNCVVVQLSNTLQTTPSVLREVLSSALDPDIYAIVSSRPPQSFFTSTVVSLLQNGGEPSANTLISPSSALAVAVVDRSADLDAAAKAVVTARFAFNGRSPYAPDVVLVNEFAKEAFLNSVVQESIRYMAEGGNGVTNGKPGAKAGMKGRAVEELKDEAGVRVVTAGSSGGVLDIQKRDSPALGRKIGERCLVVHAISSLDDGIDLVNKIAGSPLATYVFADLGSCKYVSQFTASHLSFANHFPLDLLVGPAAPTTAPLDTTNRFPSALFTTPRPSYVNATALAQRLSGVLQSGTVNMTADALKALKAEGTSALPKNRPYKKGIGFFEQGILTGLGLTAVPLLSTLSVLTWYGSRALLAYWRG</sequence>
<evidence type="ECO:0000313" key="3">
    <source>
        <dbReference type="EMBL" id="KAH7057032.1"/>
    </source>
</evidence>
<evidence type="ECO:0000313" key="4">
    <source>
        <dbReference type="Proteomes" id="UP000774617"/>
    </source>
</evidence>
<feature type="domain" description="Aldehyde dehydrogenase" evidence="2">
    <location>
        <begin position="24"/>
        <end position="251"/>
    </location>
</feature>